<dbReference type="GO" id="GO:0005802">
    <property type="term" value="C:trans-Golgi network"/>
    <property type="evidence" value="ECO:0007669"/>
    <property type="project" value="TreeGrafter"/>
</dbReference>
<reference evidence="12" key="1">
    <citation type="submission" date="2021-11" db="EMBL/GenBank/DDBJ databases">
        <authorList>
            <person name="Herlambang A."/>
            <person name="Guo Y."/>
            <person name="Takashima Y."/>
            <person name="Nishizawa T."/>
        </authorList>
    </citation>
    <scope>NUCLEOTIDE SEQUENCE</scope>
    <source>
        <strain evidence="12">E1425</strain>
    </source>
</reference>
<dbReference type="GO" id="GO:0000139">
    <property type="term" value="C:Golgi membrane"/>
    <property type="evidence" value="ECO:0007669"/>
    <property type="project" value="UniProtKB-SubCell"/>
</dbReference>
<evidence type="ECO:0000256" key="5">
    <source>
        <dbReference type="ARBA" id="ARBA00023136"/>
    </source>
</evidence>
<comment type="subcellular location">
    <subcellularLocation>
        <location evidence="1">Golgi apparatus membrane</location>
        <topology evidence="1">Peripheral membrane protein</topology>
    </subcellularLocation>
</comment>
<feature type="compositionally biased region" description="Low complexity" evidence="7">
    <location>
        <begin position="1896"/>
        <end position="1906"/>
    </location>
</feature>
<comment type="similarity">
    <text evidence="6">Belongs to the DOP1 family.</text>
</comment>
<feature type="region of interest" description="Disordered" evidence="7">
    <location>
        <begin position="1481"/>
        <end position="1503"/>
    </location>
</feature>
<name>A0A9P3LUE8_9FUNG</name>
<keyword evidence="3" id="KW-0653">Protein transport</keyword>
<feature type="domain" description="DOP1-like C-terminal" evidence="10">
    <location>
        <begin position="1388"/>
        <end position="1795"/>
    </location>
</feature>
<keyword evidence="4" id="KW-0333">Golgi apparatus</keyword>
<dbReference type="Pfam" id="PF04118">
    <property type="entry name" value="Dopey_N"/>
    <property type="match status" value="1"/>
</dbReference>
<evidence type="ECO:0000256" key="4">
    <source>
        <dbReference type="ARBA" id="ARBA00023034"/>
    </source>
</evidence>
<dbReference type="InterPro" id="IPR007249">
    <property type="entry name" value="DOP1_N"/>
</dbReference>
<organism evidence="12 13">
    <name type="scientific">Entomortierella parvispora</name>
    <dbReference type="NCBI Taxonomy" id="205924"/>
    <lineage>
        <taxon>Eukaryota</taxon>
        <taxon>Fungi</taxon>
        <taxon>Fungi incertae sedis</taxon>
        <taxon>Mucoromycota</taxon>
        <taxon>Mortierellomycotina</taxon>
        <taxon>Mortierellomycetes</taxon>
        <taxon>Mortierellales</taxon>
        <taxon>Mortierellaceae</taxon>
        <taxon>Entomortierella</taxon>
    </lineage>
</organism>
<evidence type="ECO:0008006" key="14">
    <source>
        <dbReference type="Google" id="ProtNLM"/>
    </source>
</evidence>
<protein>
    <recommendedName>
        <fullName evidence="14">Dopey N-terminal domain-containing protein</fullName>
    </recommendedName>
</protein>
<feature type="compositionally biased region" description="Polar residues" evidence="7">
    <location>
        <begin position="17"/>
        <end position="39"/>
    </location>
</feature>
<dbReference type="OrthoDB" id="297643at2759"/>
<feature type="region of interest" description="Disordered" evidence="7">
    <location>
        <begin position="1"/>
        <end position="66"/>
    </location>
</feature>
<dbReference type="InterPro" id="IPR056458">
    <property type="entry name" value="TPR_DOP1_M"/>
</dbReference>
<reference evidence="12" key="2">
    <citation type="journal article" date="2022" name="Microbiol. Resour. Announc.">
        <title>Whole-Genome Sequence of Entomortierella parvispora E1425, a Mucoromycotan Fungus Associated with Burkholderiaceae-Related Endosymbiotic Bacteria.</title>
        <authorList>
            <person name="Herlambang A."/>
            <person name="Guo Y."/>
            <person name="Takashima Y."/>
            <person name="Narisawa K."/>
            <person name="Ohta H."/>
            <person name="Nishizawa T."/>
        </authorList>
    </citation>
    <scope>NUCLEOTIDE SEQUENCE</scope>
    <source>
        <strain evidence="12">E1425</strain>
    </source>
</reference>
<evidence type="ECO:0000256" key="2">
    <source>
        <dbReference type="ARBA" id="ARBA00022448"/>
    </source>
</evidence>
<feature type="domain" description="DOP1-like TPR" evidence="11">
    <location>
        <begin position="1010"/>
        <end position="1182"/>
    </location>
</feature>
<dbReference type="EMBL" id="BQFW01000004">
    <property type="protein sequence ID" value="GJJ70854.1"/>
    <property type="molecule type" value="Genomic_DNA"/>
</dbReference>
<feature type="region of interest" description="Disordered" evidence="7">
    <location>
        <begin position="553"/>
        <end position="576"/>
    </location>
</feature>
<evidence type="ECO:0000259" key="9">
    <source>
        <dbReference type="Pfam" id="PF24597"/>
    </source>
</evidence>
<feature type="domain" description="DOP1-like middle TPR" evidence="9">
    <location>
        <begin position="365"/>
        <end position="544"/>
    </location>
</feature>
<feature type="region of interest" description="Disordered" evidence="7">
    <location>
        <begin position="1879"/>
        <end position="1915"/>
    </location>
</feature>
<dbReference type="InterPro" id="IPR056457">
    <property type="entry name" value="DOP1_C"/>
</dbReference>
<proteinExistence type="inferred from homology"/>
<evidence type="ECO:0000256" key="3">
    <source>
        <dbReference type="ARBA" id="ARBA00022927"/>
    </source>
</evidence>
<dbReference type="InterPro" id="IPR040314">
    <property type="entry name" value="DOP1"/>
</dbReference>
<sequence length="1978" mass="223234">MTEPGISPSPRAPSPTFMASSPKQSSLPKNIIVSSAQLRSPSPSPKTPPSHSWGSASNKNRADLNNDPRYKKYVQLVERNLQSFDNVNEWADVNPFLLKIMRSFQAYPQYTVIPRSLTVAKRLAQCLNPALPAGVHGKTLDVYAYILETIGPDQLAEDITLWSYGLFPFLQNAALSVKPQLLDIYEKFYLPLKDRLKPCLKSFMIGLLPGLDEEGSEFFDRVLNIMDNLRKSVDETFFFQCMWLILITSSQHRGPALHYLTRRMPLLTNTEDVAFVLGDDAGLMVRAFSATVGDSQLLVQRAMLDLMVVHFPVGNGLIEQNDLIVLVKAAVGVVLRKDMSLNRRLYAWLLGVQEGKKKIFDGPAKDALISGLQSILWSDDEELQESQKPYRVFVSLLDEWDIGYPVIQAVFLDALLSLKRHVDAGHHGAELIQTATMWIDMTDPYLIWKKLSEAICENFPAEEGKDSSALDLAIFFLNSFKLNDEEMQHMHMPMFLLLLLTRIQIIVDNDNVLLYADQVNTALSLCLMLFRHIPASVFAPQAISQALQPLLPTRASKSKPGTPTPGSQHGKSDGNQMSARIVTFDSGMSAKDYIEEFYILRPSTPSNSDETTAKEYAGIKGQSLTHEALGFIQKFICNVLDLCMKDEDGVHTKTLRPMILKACKTLTILSRYQSPPTVSEDYFSGLWLDKMRTACCKVNDFSIVDAVVTTLVDLTVDMKVISPSFLDNREHLRPIVDRIWMFLAEEHMHLHLRASQLLWMLQDMTAVSHEVETAIASYLVSDNTKIRIDAFQKFGVFWRLSDDIQHNPAAFVRPMMLMLDSLSSTNPSNRRAGETWIRSNLKSYPRLLDPLLLVLYDQSIVRVQSEETFHNEYFPVHYYIRNFNQAQVQYVFNTLLTVFRFGGLGFLRSIRQSTVPPEVATAVSEIVGNSDPKTTPTYLDCFVRSALRFIESEPTSDFKLMLNLNEEIHMVAADFLHFIISKIDHVETSLLAMIHKTVINKMLYCINHSRLDLQSRLLHLLHATILMGTTPVKKAIAGAGPSAGTSSSQSGAMVRDSSMSTFEGSTGSSQAVADSNESLFRIVGSSPLFVKTVFDALSVPSNRPILQHWMDFLMLALPFLTNYFRKVLLPVIQCLCDQILRSRACLIEAYADHDRQSNTTPNLTDQDLMIFLTGVERLLTFSLAEARLGEEVDSVHKQEWMDGLRGTQGLVANVLSIEVHSSDAFQENKARDTVLFNIVGIIQIFVELWSVFDQKNVAVASEAENVSLQFIGERVRARVKRILAGLYKSYPSEVTEAFVELFLAENPSSLDLENVKTDLDFRTLDILSAVPGASPLAIFLTLIESIRARTQGMTTTRSKRPNLRISKATDIVLLRFVEIYCSYLPNVESLVDLWPLCLNFVREYFPQATTFKYAFPSLLRIMTVLCDRLSHTNYFEDKKIRRDAADLYARVLDYCVLIAGRSFDQGIWLRNRNPQDFEILEESDDSRESTRPPSSISDVDQTKRAGKTKEDVLIQQILVSLCQLIIPNMRRILLEQDRITTAITNLMYYVIAPALKTRVGLHDTTVDLLCEISKIPFAYRMWRKEVWEVFLDNRFFAMGPAAARKWRILIQTAMVSEKDRLVELLGRISTSPTTALFSSRDQESLNRALMLRRLTFIIWCGTVDQYLPQLPNIQEKLVELLKLSSTEQVHPEIYLCLRVLLCRISNQHLNNFWPVLLTELIQLFNLFLTDENDRPEQVQLFLSACKFLDLLFVLENGLYFIHQWIFISDAIRKTVMHSPMGEAMPHALMDRLGRKLFEEAPLDGYASGSTNVIAGSAGSVQDPSSQHVGQQSAGSDDQWLTENDILEQMSFGAGSRQNNSFATTGSTLSLPLSTSSTVIGAGSMTAGPRAGASSEQPPHQQPQQQQLSKDGSVSTRASLKRPMLTMRSIQHVRELEFFLTHVAQYVYHTTYTLAKPDTRFIEALIERDMLGNNGSMED</sequence>
<comment type="caution">
    <text evidence="12">The sequence shown here is derived from an EMBL/GenBank/DDBJ whole genome shotgun (WGS) entry which is preliminary data.</text>
</comment>
<dbReference type="GO" id="GO:0015031">
    <property type="term" value="P:protein transport"/>
    <property type="evidence" value="ECO:0007669"/>
    <property type="project" value="UniProtKB-KW"/>
</dbReference>
<dbReference type="Pfam" id="PF24601">
    <property type="entry name" value="TPR_DOP1"/>
    <property type="match status" value="1"/>
</dbReference>
<dbReference type="Proteomes" id="UP000827284">
    <property type="component" value="Unassembled WGS sequence"/>
</dbReference>
<evidence type="ECO:0000259" key="8">
    <source>
        <dbReference type="Pfam" id="PF04118"/>
    </source>
</evidence>
<dbReference type="InterPro" id="IPR056459">
    <property type="entry name" value="TPR_DOP1"/>
</dbReference>
<dbReference type="GO" id="GO:0006895">
    <property type="term" value="P:Golgi to endosome transport"/>
    <property type="evidence" value="ECO:0007669"/>
    <property type="project" value="InterPro"/>
</dbReference>
<evidence type="ECO:0000256" key="7">
    <source>
        <dbReference type="SAM" id="MobiDB-lite"/>
    </source>
</evidence>
<feature type="region of interest" description="Disordered" evidence="7">
    <location>
        <begin position="1815"/>
        <end position="1836"/>
    </location>
</feature>
<evidence type="ECO:0000313" key="12">
    <source>
        <dbReference type="EMBL" id="GJJ70854.1"/>
    </source>
</evidence>
<feature type="compositionally biased region" description="Polar residues" evidence="7">
    <location>
        <begin position="559"/>
        <end position="576"/>
    </location>
</feature>
<dbReference type="PANTHER" id="PTHR14042">
    <property type="entry name" value="DOPEY-RELATED"/>
    <property type="match status" value="1"/>
</dbReference>
<feature type="domain" description="DOP1 N-terminal" evidence="8">
    <location>
        <begin position="67"/>
        <end position="353"/>
    </location>
</feature>
<evidence type="ECO:0000256" key="1">
    <source>
        <dbReference type="ARBA" id="ARBA00004395"/>
    </source>
</evidence>
<evidence type="ECO:0000256" key="6">
    <source>
        <dbReference type="ARBA" id="ARBA00046326"/>
    </source>
</evidence>
<dbReference type="SUPFAM" id="SSF48371">
    <property type="entry name" value="ARM repeat"/>
    <property type="match status" value="1"/>
</dbReference>
<dbReference type="Pfam" id="PF24597">
    <property type="entry name" value="TPR_DOP1_M"/>
    <property type="match status" value="1"/>
</dbReference>
<dbReference type="PANTHER" id="PTHR14042:SF24">
    <property type="entry name" value="PROTEIN DOPEY-1 HOMOLOG"/>
    <property type="match status" value="1"/>
</dbReference>
<evidence type="ECO:0000259" key="10">
    <source>
        <dbReference type="Pfam" id="PF24598"/>
    </source>
</evidence>
<evidence type="ECO:0000259" key="11">
    <source>
        <dbReference type="Pfam" id="PF24601"/>
    </source>
</evidence>
<dbReference type="GO" id="GO:0005829">
    <property type="term" value="C:cytosol"/>
    <property type="evidence" value="ECO:0007669"/>
    <property type="project" value="GOC"/>
</dbReference>
<dbReference type="GO" id="GO:0005768">
    <property type="term" value="C:endosome"/>
    <property type="evidence" value="ECO:0007669"/>
    <property type="project" value="TreeGrafter"/>
</dbReference>
<gene>
    <name evidence="12" type="ORF">EMPS_03204</name>
</gene>
<dbReference type="Pfam" id="PF24598">
    <property type="entry name" value="DOP1_C"/>
    <property type="match status" value="1"/>
</dbReference>
<keyword evidence="5" id="KW-0472">Membrane</keyword>
<dbReference type="InterPro" id="IPR016024">
    <property type="entry name" value="ARM-type_fold"/>
</dbReference>
<keyword evidence="13" id="KW-1185">Reference proteome</keyword>
<keyword evidence="2" id="KW-0813">Transport</keyword>
<evidence type="ECO:0000313" key="13">
    <source>
        <dbReference type="Proteomes" id="UP000827284"/>
    </source>
</evidence>
<accession>A0A9P3LUE8</accession>